<evidence type="ECO:0000313" key="7">
    <source>
        <dbReference type="Proteomes" id="UP000006565"/>
    </source>
</evidence>
<dbReference type="PROSITE" id="PS51257">
    <property type="entry name" value="PROKAR_LIPOPROTEIN"/>
    <property type="match status" value="1"/>
</dbReference>
<evidence type="ECO:0000256" key="2">
    <source>
        <dbReference type="ARBA" id="ARBA00022692"/>
    </source>
</evidence>
<dbReference type="SMART" id="SM01079">
    <property type="entry name" value="CHASE"/>
    <property type="match status" value="1"/>
</dbReference>
<keyword evidence="4" id="KW-0472">Membrane</keyword>
<dbReference type="GO" id="GO:0007165">
    <property type="term" value="P:signal transduction"/>
    <property type="evidence" value="ECO:0007669"/>
    <property type="project" value="UniProtKB-ARBA"/>
</dbReference>
<dbReference type="AlphaFoldDB" id="E1RH41"/>
<reference evidence="6 7" key="1">
    <citation type="journal article" date="2010" name="Stand. Genomic Sci.">
        <title>Complete genome sequence of Methanoplanus petrolearius type strain (SEBR 4847).</title>
        <authorList>
            <person name="Brambilla E."/>
            <person name="Djao O.D."/>
            <person name="Daligault H."/>
            <person name="Lapidus A."/>
            <person name="Lucas S."/>
            <person name="Hammon N."/>
            <person name="Nolan M."/>
            <person name="Tice H."/>
            <person name="Cheng J.F."/>
            <person name="Han C."/>
            <person name="Tapia R."/>
            <person name="Goodwin L."/>
            <person name="Pitluck S."/>
            <person name="Liolios K."/>
            <person name="Ivanova N."/>
            <person name="Mavromatis K."/>
            <person name="Mikhailova N."/>
            <person name="Pati A."/>
            <person name="Chen A."/>
            <person name="Palaniappan K."/>
            <person name="Land M."/>
            <person name="Hauser L."/>
            <person name="Chang Y.J."/>
            <person name="Jeffries C.D."/>
            <person name="Rohde M."/>
            <person name="Spring S."/>
            <person name="Sikorski J."/>
            <person name="Goker M."/>
            <person name="Woyke T."/>
            <person name="Bristow J."/>
            <person name="Eisen J.A."/>
            <person name="Markowitz V."/>
            <person name="Hugenholtz P."/>
            <person name="Kyrpides N.C."/>
            <person name="Klenk H.P."/>
        </authorList>
    </citation>
    <scope>NUCLEOTIDE SEQUENCE [LARGE SCALE GENOMIC DNA]</scope>
    <source>
        <strain evidence="7">DSM 11571 / OCM 486 / SEBR 4847</strain>
    </source>
</reference>
<sequence precursor="true">MKNACSILFVAFIAMAVLLSSGCTSTSEICPACEAAQTADDSDSDSLMQSSLSELQGETYSGLDDLFSRARICAGSVGTADLQEKISEAASGKDYILTIAYIGSDGVLNAISPESGGINVGDSLEYQDSVVRMNENKTPLLTDLFELKQGGYAAAVYYPVFSGDSYQGFISITFVPETFFSKYAAELKEESGFEVMVLQTDGLILYDPDESEAGQQTFNNPAYEDFPGIIEAAEKVVKDWSGSCEYSYYATGTKDEIVKKAFWSTVDTGGNEWRIMVIKNTGEE</sequence>
<dbReference type="RefSeq" id="WP_013328443.1">
    <property type="nucleotide sequence ID" value="NC_014507.1"/>
</dbReference>
<dbReference type="InterPro" id="IPR054513">
    <property type="entry name" value="Dret_0059-like_sensor"/>
</dbReference>
<dbReference type="Pfam" id="PF22309">
    <property type="entry name" value="HK-GC-Chemotax_sensor"/>
    <property type="match status" value="1"/>
</dbReference>
<protein>
    <recommendedName>
        <fullName evidence="5">CHASE domain-containing protein</fullName>
    </recommendedName>
</protein>
<dbReference type="GO" id="GO:0016020">
    <property type="term" value="C:membrane"/>
    <property type="evidence" value="ECO:0007669"/>
    <property type="project" value="UniProtKB-SubCell"/>
</dbReference>
<organism evidence="6 7">
    <name type="scientific">Methanolacinia petrolearia (strain DSM 11571 / OCM 486 / SEBR 4847)</name>
    <name type="common">Methanoplanus petrolearius</name>
    <dbReference type="NCBI Taxonomy" id="679926"/>
    <lineage>
        <taxon>Archaea</taxon>
        <taxon>Methanobacteriati</taxon>
        <taxon>Methanobacteriota</taxon>
        <taxon>Stenosarchaea group</taxon>
        <taxon>Methanomicrobia</taxon>
        <taxon>Methanomicrobiales</taxon>
        <taxon>Methanomicrobiaceae</taxon>
        <taxon>Methanolacinia</taxon>
    </lineage>
</organism>
<keyword evidence="2" id="KW-0812">Transmembrane</keyword>
<feature type="domain" description="CHASE" evidence="5">
    <location>
        <begin position="117"/>
        <end position="207"/>
    </location>
</feature>
<evidence type="ECO:0000256" key="3">
    <source>
        <dbReference type="ARBA" id="ARBA00022989"/>
    </source>
</evidence>
<dbReference type="InterPro" id="IPR006189">
    <property type="entry name" value="CHASE_dom"/>
</dbReference>
<keyword evidence="3" id="KW-1133">Transmembrane helix</keyword>
<name>E1RH41_METP4</name>
<proteinExistence type="predicted"/>
<dbReference type="HOGENOM" id="CLU_978649_0_0_2"/>
<dbReference type="eggNOG" id="arCOG03644">
    <property type="taxonomic scope" value="Archaea"/>
</dbReference>
<gene>
    <name evidence="6" type="ordered locus">Mpet_0491</name>
</gene>
<keyword evidence="7" id="KW-1185">Reference proteome</keyword>
<dbReference type="PROSITE" id="PS50839">
    <property type="entry name" value="CHASE"/>
    <property type="match status" value="1"/>
</dbReference>
<dbReference type="OrthoDB" id="106688at2157"/>
<dbReference type="Proteomes" id="UP000006565">
    <property type="component" value="Chromosome"/>
</dbReference>
<accession>E1RH41</accession>
<evidence type="ECO:0000259" key="5">
    <source>
        <dbReference type="PROSITE" id="PS50839"/>
    </source>
</evidence>
<dbReference type="STRING" id="679926.Mpet_0491"/>
<evidence type="ECO:0000256" key="4">
    <source>
        <dbReference type="ARBA" id="ARBA00023136"/>
    </source>
</evidence>
<dbReference type="GeneID" id="9742939"/>
<dbReference type="EMBL" id="CP002117">
    <property type="protein sequence ID" value="ADN35265.1"/>
    <property type="molecule type" value="Genomic_DNA"/>
</dbReference>
<dbReference type="Gene3D" id="3.30.450.350">
    <property type="entry name" value="CHASE domain"/>
    <property type="match status" value="1"/>
</dbReference>
<comment type="subcellular location">
    <subcellularLocation>
        <location evidence="1">Membrane</location>
    </subcellularLocation>
</comment>
<evidence type="ECO:0000256" key="1">
    <source>
        <dbReference type="ARBA" id="ARBA00004370"/>
    </source>
</evidence>
<dbReference type="InterPro" id="IPR042240">
    <property type="entry name" value="CHASE_sf"/>
</dbReference>
<evidence type="ECO:0000313" key="6">
    <source>
        <dbReference type="EMBL" id="ADN35265.1"/>
    </source>
</evidence>
<dbReference type="KEGG" id="mpi:Mpet_0491"/>
<dbReference type="GO" id="GO:0003824">
    <property type="term" value="F:catalytic activity"/>
    <property type="evidence" value="ECO:0007669"/>
    <property type="project" value="UniProtKB-ARBA"/>
</dbReference>